<dbReference type="OrthoDB" id="10254377at2759"/>
<evidence type="ECO:0000313" key="9">
    <source>
        <dbReference type="EMBL" id="CAF1090212.1"/>
    </source>
</evidence>
<dbReference type="Gene3D" id="3.30.505.10">
    <property type="entry name" value="SH2 domain"/>
    <property type="match status" value="1"/>
</dbReference>
<comment type="caution">
    <text evidence="9">The sequence shown here is derived from an EMBL/GenBank/DDBJ whole genome shotgun (WGS) entry which is preliminary data.</text>
</comment>
<dbReference type="InterPro" id="IPR001849">
    <property type="entry name" value="PH_domain"/>
</dbReference>
<dbReference type="PANTHER" id="PTHR23113:SF368">
    <property type="entry name" value="CELL DIVISION CONTROL PROTEIN 25"/>
    <property type="match status" value="1"/>
</dbReference>
<dbReference type="CDD" id="cd00173">
    <property type="entry name" value="SH2"/>
    <property type="match status" value="1"/>
</dbReference>
<dbReference type="GO" id="GO:0007265">
    <property type="term" value="P:Ras protein signal transduction"/>
    <property type="evidence" value="ECO:0007669"/>
    <property type="project" value="TreeGrafter"/>
</dbReference>
<feature type="domain" description="SH2" evidence="6">
    <location>
        <begin position="51"/>
        <end position="134"/>
    </location>
</feature>
<feature type="compositionally biased region" description="Low complexity" evidence="5">
    <location>
        <begin position="520"/>
        <end position="534"/>
    </location>
</feature>
<dbReference type="InterPro" id="IPR000980">
    <property type="entry name" value="SH2"/>
</dbReference>
<keyword evidence="1 3" id="KW-0344">Guanine-nucleotide releasing factor</keyword>
<dbReference type="PROSITE" id="PS50003">
    <property type="entry name" value="PH_DOMAIN"/>
    <property type="match status" value="1"/>
</dbReference>
<dbReference type="InterPro" id="IPR036964">
    <property type="entry name" value="RASGEF_cat_dom_sf"/>
</dbReference>
<protein>
    <submittedName>
        <fullName evidence="9">Uncharacterized protein</fullName>
    </submittedName>
</protein>
<evidence type="ECO:0000256" key="2">
    <source>
        <dbReference type="ARBA" id="ARBA00022999"/>
    </source>
</evidence>
<gene>
    <name evidence="9" type="ORF">EDS130_LOCUS19432</name>
</gene>
<dbReference type="Gene3D" id="1.10.840.10">
    <property type="entry name" value="Ras guanine-nucleotide exchange factors catalytic domain"/>
    <property type="match status" value="1"/>
</dbReference>
<evidence type="ECO:0000259" key="8">
    <source>
        <dbReference type="PROSITE" id="PS50009"/>
    </source>
</evidence>
<dbReference type="InterPro" id="IPR008937">
    <property type="entry name" value="Ras-like_GEF"/>
</dbReference>
<dbReference type="PANTHER" id="PTHR23113">
    <property type="entry name" value="GUANINE NUCLEOTIDE EXCHANGE FACTOR"/>
    <property type="match status" value="1"/>
</dbReference>
<feature type="region of interest" description="Disordered" evidence="5">
    <location>
        <begin position="1"/>
        <end position="20"/>
    </location>
</feature>
<dbReference type="SUPFAM" id="SSF50729">
    <property type="entry name" value="PH domain-like"/>
    <property type="match status" value="1"/>
</dbReference>
<keyword evidence="2 4" id="KW-0727">SH2 domain</keyword>
<dbReference type="Gene3D" id="2.30.29.30">
    <property type="entry name" value="Pleckstrin-homology domain (PH domain)/Phosphotyrosine-binding domain (PTB)"/>
    <property type="match status" value="1"/>
</dbReference>
<dbReference type="InterPro" id="IPR036860">
    <property type="entry name" value="SH2_dom_sf"/>
</dbReference>
<evidence type="ECO:0000313" key="10">
    <source>
        <dbReference type="Proteomes" id="UP000663852"/>
    </source>
</evidence>
<sequence length="788" mass="90349">MTHSFIEDPDFDDEDDENEENYRRLLKRSGSLPPCDSSILPASSFSNRCSLCSREEAENVLKNSRGVSPGYFLVRPSAHLNHPYSLSVLTNKKQIYHFQIGYIANKYVLGPLQAIDLAKSKRFSTLSDFLQWFSTHPIQFQDDNQKDHSVLLQLWVFISTIDICLHLSSSTSDYSLIDMMLNTSNVAHSILAEEVDNCNSNNNNNNSLLLNDLSFHNDDMITNGSLHCGVYDTTVFDVLKVDPEDFASQITLMDLPVFKAIAPDELTSCGWSSKAKLEKAFHIVQFTRRFNQVNFWAQGELLRADILKNRTEILSHFIRVAKKLFEFNNINACMAVVMALQSAPIYRLQKTWAGLSKRDRTTFSNLKEFVSANENWKRLRHHLTNTKLPCIPYLGIYLTDLIRIDTLHPHGGGLETNQRKNAMNNICRVISEFQQSTYEFLRPIECVQNYLGTVRYMEELQTFVEDQNFKQSLAIEPDLINADHSDSHYERTPKNLEKSASFKVSHADNHSTCSHRRTLSDYNHSNGLSSSSKSATLPCRTHEKKSLLDDSVLGDCMTEETRSSTDSNDSCEEAIRKAKEYIKNSGKHHHIAQGISVSLSSLSMREPLNPHNDPLVTSNFNFEGSLQRKCLLKNYKKPTITKWKKYWVAICEHLLFFHKQKPFIMTLHMRLHRSHRQTAMNNDSDNASSTQSAPALLNTSSTRTLIESERLFYRQNPTKCQSISDWLIVLSQTRNRNEIQLSDLNRGSMYKFKFENAAVANIWFQRLKEASTFKQNNGRRSENLIALD</sequence>
<dbReference type="GO" id="GO:0005886">
    <property type="term" value="C:plasma membrane"/>
    <property type="evidence" value="ECO:0007669"/>
    <property type="project" value="TreeGrafter"/>
</dbReference>
<evidence type="ECO:0000259" key="7">
    <source>
        <dbReference type="PROSITE" id="PS50003"/>
    </source>
</evidence>
<dbReference type="Pfam" id="PF00617">
    <property type="entry name" value="RasGEF"/>
    <property type="match status" value="1"/>
</dbReference>
<evidence type="ECO:0000259" key="6">
    <source>
        <dbReference type="PROSITE" id="PS50001"/>
    </source>
</evidence>
<dbReference type="SMART" id="SM00252">
    <property type="entry name" value="SH2"/>
    <property type="match status" value="1"/>
</dbReference>
<proteinExistence type="predicted"/>
<reference evidence="9" key="1">
    <citation type="submission" date="2021-02" db="EMBL/GenBank/DDBJ databases">
        <authorList>
            <person name="Nowell W R."/>
        </authorList>
    </citation>
    <scope>NUCLEOTIDE SEQUENCE</scope>
</reference>
<accession>A0A814NAR5</accession>
<dbReference type="GO" id="GO:0005085">
    <property type="term" value="F:guanyl-nucleotide exchange factor activity"/>
    <property type="evidence" value="ECO:0007669"/>
    <property type="project" value="UniProtKB-KW"/>
</dbReference>
<dbReference type="InterPro" id="IPR011993">
    <property type="entry name" value="PH-like_dom_sf"/>
</dbReference>
<dbReference type="AlphaFoldDB" id="A0A814NAR5"/>
<dbReference type="Pfam" id="PF00017">
    <property type="entry name" value="SH2"/>
    <property type="match status" value="1"/>
</dbReference>
<dbReference type="SUPFAM" id="SSF55550">
    <property type="entry name" value="SH2 domain"/>
    <property type="match status" value="1"/>
</dbReference>
<dbReference type="CDD" id="cd00155">
    <property type="entry name" value="RasGEF"/>
    <property type="match status" value="1"/>
</dbReference>
<feature type="domain" description="PH" evidence="7">
    <location>
        <begin position="619"/>
        <end position="772"/>
    </location>
</feature>
<feature type="compositionally biased region" description="Acidic residues" evidence="5">
    <location>
        <begin position="7"/>
        <end position="19"/>
    </location>
</feature>
<evidence type="ECO:0000256" key="5">
    <source>
        <dbReference type="SAM" id="MobiDB-lite"/>
    </source>
</evidence>
<dbReference type="SMART" id="SM00233">
    <property type="entry name" value="PH"/>
    <property type="match status" value="1"/>
</dbReference>
<dbReference type="EMBL" id="CAJNOJ010000093">
    <property type="protein sequence ID" value="CAF1090212.1"/>
    <property type="molecule type" value="Genomic_DNA"/>
</dbReference>
<evidence type="ECO:0000256" key="1">
    <source>
        <dbReference type="ARBA" id="ARBA00022658"/>
    </source>
</evidence>
<dbReference type="SUPFAM" id="SSF48366">
    <property type="entry name" value="Ras GEF"/>
    <property type="match status" value="1"/>
</dbReference>
<name>A0A814NAR5_ADIRI</name>
<feature type="domain" description="Ras-GEF" evidence="8">
    <location>
        <begin position="242"/>
        <end position="478"/>
    </location>
</feature>
<dbReference type="PROSITE" id="PS50001">
    <property type="entry name" value="SH2"/>
    <property type="match status" value="1"/>
</dbReference>
<evidence type="ECO:0000256" key="3">
    <source>
        <dbReference type="PROSITE-ProRule" id="PRU00168"/>
    </source>
</evidence>
<dbReference type="InterPro" id="IPR023578">
    <property type="entry name" value="Ras_GEF_dom_sf"/>
</dbReference>
<dbReference type="Proteomes" id="UP000663852">
    <property type="component" value="Unassembled WGS sequence"/>
</dbReference>
<dbReference type="InterPro" id="IPR001895">
    <property type="entry name" value="RASGEF_cat_dom"/>
</dbReference>
<feature type="region of interest" description="Disordered" evidence="5">
    <location>
        <begin position="507"/>
        <end position="539"/>
    </location>
</feature>
<organism evidence="9 10">
    <name type="scientific">Adineta ricciae</name>
    <name type="common">Rotifer</name>
    <dbReference type="NCBI Taxonomy" id="249248"/>
    <lineage>
        <taxon>Eukaryota</taxon>
        <taxon>Metazoa</taxon>
        <taxon>Spiralia</taxon>
        <taxon>Gnathifera</taxon>
        <taxon>Rotifera</taxon>
        <taxon>Eurotatoria</taxon>
        <taxon>Bdelloidea</taxon>
        <taxon>Adinetida</taxon>
        <taxon>Adinetidae</taxon>
        <taxon>Adineta</taxon>
    </lineage>
</organism>
<dbReference type="SMART" id="SM00147">
    <property type="entry name" value="RasGEF"/>
    <property type="match status" value="1"/>
</dbReference>
<evidence type="ECO:0000256" key="4">
    <source>
        <dbReference type="PROSITE-ProRule" id="PRU00191"/>
    </source>
</evidence>
<dbReference type="PROSITE" id="PS50009">
    <property type="entry name" value="RASGEF_CAT"/>
    <property type="match status" value="1"/>
</dbReference>